<dbReference type="InterPro" id="IPR029064">
    <property type="entry name" value="Ribosomal_eL30-like_sf"/>
</dbReference>
<keyword evidence="3" id="KW-1185">Reference proteome</keyword>
<sequence length="111" mass="12277">MNGDWGSYRYQKAVLKTCLKEVIRSGDYIVGHEQIMQAIEAGNVGMVVVAYHAEEPYKSQILLATLSKHTKVRVFRGTPQELGETCGMEHLNSIVVLDDVINDIISNLGGN</sequence>
<protein>
    <recommendedName>
        <fullName evidence="1">Ribosomal protein eL8/eL30/eS12/Gadd45 domain-containing protein</fullName>
    </recommendedName>
</protein>
<name>A0A3B0K5P2_DROGU</name>
<dbReference type="AlphaFoldDB" id="A0A3B0K5P2"/>
<dbReference type="SUPFAM" id="SSF55315">
    <property type="entry name" value="L30e-like"/>
    <property type="match status" value="1"/>
</dbReference>
<feature type="domain" description="Ribosomal protein eL8/eL30/eS12/Gadd45" evidence="1">
    <location>
        <begin position="16"/>
        <end position="97"/>
    </location>
</feature>
<evidence type="ECO:0000313" key="2">
    <source>
        <dbReference type="EMBL" id="SPP89445.1"/>
    </source>
</evidence>
<dbReference type="InterPro" id="IPR004038">
    <property type="entry name" value="Ribosomal_eL8/eL30/eS12/Gad45"/>
</dbReference>
<dbReference type="OMA" id="VAYHAEE"/>
<accession>A0A3B0K5P2</accession>
<proteinExistence type="predicted"/>
<dbReference type="Pfam" id="PF01248">
    <property type="entry name" value="Ribosomal_L7Ae"/>
    <property type="match status" value="1"/>
</dbReference>
<gene>
    <name evidence="2" type="ORF">DGUA_6G019573</name>
</gene>
<dbReference type="Gene3D" id="3.30.1330.30">
    <property type="match status" value="1"/>
</dbReference>
<dbReference type="Proteomes" id="UP000268350">
    <property type="component" value="Unassembled WGS sequence"/>
</dbReference>
<dbReference type="EMBL" id="OUUW01000021">
    <property type="protein sequence ID" value="SPP89445.1"/>
    <property type="molecule type" value="Genomic_DNA"/>
</dbReference>
<evidence type="ECO:0000259" key="1">
    <source>
        <dbReference type="Pfam" id="PF01248"/>
    </source>
</evidence>
<reference evidence="3" key="1">
    <citation type="submission" date="2018-01" db="EMBL/GenBank/DDBJ databases">
        <authorList>
            <person name="Alioto T."/>
            <person name="Alioto T."/>
        </authorList>
    </citation>
    <scope>NUCLEOTIDE SEQUENCE [LARGE SCALE GENOMIC DNA]</scope>
</reference>
<evidence type="ECO:0000313" key="3">
    <source>
        <dbReference type="Proteomes" id="UP000268350"/>
    </source>
</evidence>
<organism evidence="2 3">
    <name type="scientific">Drosophila guanche</name>
    <name type="common">Fruit fly</name>
    <dbReference type="NCBI Taxonomy" id="7266"/>
    <lineage>
        <taxon>Eukaryota</taxon>
        <taxon>Metazoa</taxon>
        <taxon>Ecdysozoa</taxon>
        <taxon>Arthropoda</taxon>
        <taxon>Hexapoda</taxon>
        <taxon>Insecta</taxon>
        <taxon>Pterygota</taxon>
        <taxon>Neoptera</taxon>
        <taxon>Endopterygota</taxon>
        <taxon>Diptera</taxon>
        <taxon>Brachycera</taxon>
        <taxon>Muscomorpha</taxon>
        <taxon>Ephydroidea</taxon>
        <taxon>Drosophilidae</taxon>
        <taxon>Drosophila</taxon>
        <taxon>Sophophora</taxon>
    </lineage>
</organism>